<feature type="region of interest" description="Disordered" evidence="2">
    <location>
        <begin position="1"/>
        <end position="56"/>
    </location>
</feature>
<accession>A0A6S7GFJ9</accession>
<evidence type="ECO:0000256" key="2">
    <source>
        <dbReference type="SAM" id="MobiDB-lite"/>
    </source>
</evidence>
<dbReference type="EMBL" id="CACRXK020001284">
    <property type="protein sequence ID" value="CAB3988129.1"/>
    <property type="molecule type" value="Genomic_DNA"/>
</dbReference>
<feature type="compositionally biased region" description="Polar residues" evidence="2">
    <location>
        <begin position="1"/>
        <end position="28"/>
    </location>
</feature>
<reference evidence="3" key="1">
    <citation type="submission" date="2020-04" db="EMBL/GenBank/DDBJ databases">
        <authorList>
            <person name="Alioto T."/>
            <person name="Alioto T."/>
            <person name="Gomez Garrido J."/>
        </authorList>
    </citation>
    <scope>NUCLEOTIDE SEQUENCE</scope>
    <source>
        <strain evidence="3">A484AB</strain>
    </source>
</reference>
<dbReference type="AlphaFoldDB" id="A0A6S7GFJ9"/>
<keyword evidence="4" id="KW-1185">Reference proteome</keyword>
<dbReference type="Proteomes" id="UP001152795">
    <property type="component" value="Unassembled WGS sequence"/>
</dbReference>
<comment type="similarity">
    <text evidence="1">Belongs to the cornifelin family.</text>
</comment>
<evidence type="ECO:0000313" key="4">
    <source>
        <dbReference type="Proteomes" id="UP001152795"/>
    </source>
</evidence>
<dbReference type="NCBIfam" id="TIGR01571">
    <property type="entry name" value="A_thal_Cys_rich"/>
    <property type="match status" value="1"/>
</dbReference>
<feature type="compositionally biased region" description="Pro residues" evidence="2">
    <location>
        <begin position="39"/>
        <end position="54"/>
    </location>
</feature>
<comment type="caution">
    <text evidence="3">The sequence shown here is derived from an EMBL/GenBank/DDBJ whole genome shotgun (WGS) entry which is preliminary data.</text>
</comment>
<dbReference type="PANTHER" id="PTHR15907">
    <property type="entry name" value="DUF614 FAMILY PROTEIN-RELATED"/>
    <property type="match status" value="1"/>
</dbReference>
<protein>
    <submittedName>
        <fullName evidence="3">Placenta-specific 8</fullName>
    </submittedName>
</protein>
<sequence>MYNQGLDQQKIDTSSTTPHYPQPDNQVAQMIPQPSGGAYPPPQPSGGAYPPPGAYPSFPVQQKPTNTVHNTNTTVVMQQQQQPAAVVIRGSRGWSTGMCSCFDQCGVCLIGLCSCLCCLPFIECQVSGSAGECCCVGFCCPTALRTKIRARHNIQAVLTAKNTRLCTQSSREWQVYKSASTAVTSYNSSTTMNNNPTTHPTYKNNNHASITIPRYINPVFEKSHPNPGMEMTSSSRDTNQDVNCSTTPKVSGMVKPPYMPVTQEPQSTMHHVQGVNNYNGGRAVIEGFSGTDEIRNWSSGLFSCCDDWSSCLLGLLCPCCLAMTISCSLNECCCTANCYPVATRTKIRTKYNIVGTICEDAFIICWCCQCALCQMSREIDASSPENYTE</sequence>
<proteinExistence type="inferred from homology"/>
<evidence type="ECO:0000256" key="1">
    <source>
        <dbReference type="ARBA" id="ARBA00009024"/>
    </source>
</evidence>
<evidence type="ECO:0000313" key="3">
    <source>
        <dbReference type="EMBL" id="CAB3988129.1"/>
    </source>
</evidence>
<dbReference type="OrthoDB" id="1045822at2759"/>
<dbReference type="InterPro" id="IPR006461">
    <property type="entry name" value="PLAC_motif_containing"/>
</dbReference>
<gene>
    <name evidence="3" type="ORF">PACLA_8A005250</name>
</gene>
<name>A0A6S7GFJ9_PARCT</name>
<organism evidence="3 4">
    <name type="scientific">Paramuricea clavata</name>
    <name type="common">Red gorgonian</name>
    <name type="synonym">Violescent sea-whip</name>
    <dbReference type="NCBI Taxonomy" id="317549"/>
    <lineage>
        <taxon>Eukaryota</taxon>
        <taxon>Metazoa</taxon>
        <taxon>Cnidaria</taxon>
        <taxon>Anthozoa</taxon>
        <taxon>Octocorallia</taxon>
        <taxon>Malacalcyonacea</taxon>
        <taxon>Plexauridae</taxon>
        <taxon>Paramuricea</taxon>
    </lineage>
</organism>
<dbReference type="Pfam" id="PF04749">
    <property type="entry name" value="PLAC8"/>
    <property type="match status" value="1"/>
</dbReference>